<dbReference type="Proteomes" id="UP000054988">
    <property type="component" value="Unassembled WGS sequence"/>
</dbReference>
<dbReference type="EMBL" id="LATX01000820">
    <property type="protein sequence ID" value="KTB44948.1"/>
    <property type="molecule type" value="Genomic_DNA"/>
</dbReference>
<organism evidence="2 4">
    <name type="scientific">Moniliophthora roreri</name>
    <name type="common">Frosty pod rot fungus</name>
    <name type="synonym">Monilia roreri</name>
    <dbReference type="NCBI Taxonomy" id="221103"/>
    <lineage>
        <taxon>Eukaryota</taxon>
        <taxon>Fungi</taxon>
        <taxon>Dikarya</taxon>
        <taxon>Basidiomycota</taxon>
        <taxon>Agaricomycotina</taxon>
        <taxon>Agaricomycetes</taxon>
        <taxon>Agaricomycetidae</taxon>
        <taxon>Agaricales</taxon>
        <taxon>Marasmiineae</taxon>
        <taxon>Marasmiaceae</taxon>
        <taxon>Moniliophthora</taxon>
    </lineage>
</organism>
<protein>
    <submittedName>
        <fullName evidence="2">Uncharacterized protein</fullName>
    </submittedName>
</protein>
<feature type="region of interest" description="Disordered" evidence="1">
    <location>
        <begin position="201"/>
        <end position="227"/>
    </location>
</feature>
<name>A0A0W0G8R6_MONRR</name>
<reference evidence="2 4" key="1">
    <citation type="submission" date="2015-12" db="EMBL/GenBank/DDBJ databases">
        <title>Draft genome sequence of Moniliophthora roreri, the causal agent of frosty pod rot of cacao.</title>
        <authorList>
            <person name="Aime M.C."/>
            <person name="Diaz-Valderrama J.R."/>
            <person name="Kijpornyongpan T."/>
            <person name="Phillips-Mora W."/>
        </authorList>
    </citation>
    <scope>NUCLEOTIDE SEQUENCE [LARGE SCALE GENOMIC DNA]</scope>
    <source>
        <strain evidence="2 4">MCA 2952</strain>
    </source>
</reference>
<proteinExistence type="predicted"/>
<evidence type="ECO:0000313" key="4">
    <source>
        <dbReference type="Proteomes" id="UP000054988"/>
    </source>
</evidence>
<evidence type="ECO:0000313" key="2">
    <source>
        <dbReference type="EMBL" id="KTB44948.1"/>
    </source>
</evidence>
<dbReference type="AlphaFoldDB" id="A0A0W0G8R6"/>
<dbReference type="EMBL" id="LATX01000487">
    <property type="protein sequence ID" value="KTB46130.1"/>
    <property type="molecule type" value="Genomic_DNA"/>
</dbReference>
<sequence>MPPEASQIVRESLEWSTPLSLVSKIQVAHPNITAAQIHRAWAVMSEELWRRDPKRVESAQKLLEEHQAVIDIFEVEEVPGVEQKIIIEIAIGATYNTNAMHLELYCVMAEFDNAGFLLSYCLLSTTESSALRKKIDALERWEIRLCDKYHINSRFINVDKDLGEIGMAQKVCKAKLLTTPYKPCDAHRLFPFIDRSFIPLGRPDPGEREGGHEGGGRDSSLDEPELSLAPKSNPNALFIHIPATQKLVEKTELASTQKSSEAPLKINFPALKPTQAPSGNAPLNQTQVSNAEKRTFCLPELREPILEKIDEHWNAHSLLPGKAAPLPDGIYSWAVKKMYQFCEEHDS</sequence>
<evidence type="ECO:0000313" key="3">
    <source>
        <dbReference type="EMBL" id="KTB46130.1"/>
    </source>
</evidence>
<comment type="caution">
    <text evidence="2">The sequence shown here is derived from an EMBL/GenBank/DDBJ whole genome shotgun (WGS) entry which is preliminary data.</text>
</comment>
<evidence type="ECO:0000256" key="1">
    <source>
        <dbReference type="SAM" id="MobiDB-lite"/>
    </source>
</evidence>
<feature type="compositionally biased region" description="Basic and acidic residues" evidence="1">
    <location>
        <begin position="204"/>
        <end position="220"/>
    </location>
</feature>
<accession>A0A0W0G8R6</accession>
<gene>
    <name evidence="3" type="ORF">WG66_1292</name>
    <name evidence="2" type="ORF">WG66_2476</name>
</gene>